<reference evidence="3 4" key="1">
    <citation type="submission" date="2019-09" db="EMBL/GenBank/DDBJ databases">
        <title>FDA dAtabase for Regulatory Grade micrObial Sequences (FDA-ARGOS): Supporting development and validation of Infectious Disease Dx tests.</title>
        <authorList>
            <person name="Sciortino C."/>
            <person name="Tallon L."/>
            <person name="Sadzewicz L."/>
            <person name="Vavikolanu K."/>
            <person name="Mehta A."/>
            <person name="Aluvathingal J."/>
            <person name="Nadendla S."/>
            <person name="Nandy P."/>
            <person name="Geyer C."/>
            <person name="Yan Y."/>
            <person name="Sichtig H."/>
        </authorList>
    </citation>
    <scope>NUCLEOTIDE SEQUENCE [LARGE SCALE GENOMIC DNA]</scope>
    <source>
        <strain evidence="3 4">FDAARGOS_664</strain>
    </source>
</reference>
<dbReference type="Gene3D" id="3.40.50.1820">
    <property type="entry name" value="alpha/beta hydrolase"/>
    <property type="match status" value="1"/>
</dbReference>
<evidence type="ECO:0000256" key="1">
    <source>
        <dbReference type="ARBA" id="ARBA00038128"/>
    </source>
</evidence>
<dbReference type="Proteomes" id="UP000322822">
    <property type="component" value="Chromosome 2"/>
</dbReference>
<dbReference type="PRINTS" id="PR00111">
    <property type="entry name" value="ABHYDROLASE"/>
</dbReference>
<dbReference type="RefSeq" id="WP_150377331.1">
    <property type="nucleotide sequence ID" value="NZ_CP044067.1"/>
</dbReference>
<proteinExistence type="inferred from homology"/>
<dbReference type="FunFam" id="3.40.50.1820:FF:000205">
    <property type="entry name" value="Non-haem bromoperoxidase BPO-A2"/>
    <property type="match status" value="1"/>
</dbReference>
<dbReference type="GO" id="GO:0016787">
    <property type="term" value="F:hydrolase activity"/>
    <property type="evidence" value="ECO:0007669"/>
    <property type="project" value="UniProtKB-KW"/>
</dbReference>
<accession>A0A5P2HFI8</accession>
<protein>
    <submittedName>
        <fullName evidence="3">Alpha/beta hydrolase</fullName>
    </submittedName>
</protein>
<name>A0A5P2HFI8_9BURK</name>
<dbReference type="EMBL" id="CP044067">
    <property type="protein sequence ID" value="QET06618.1"/>
    <property type="molecule type" value="Genomic_DNA"/>
</dbReference>
<evidence type="ECO:0000313" key="4">
    <source>
        <dbReference type="Proteomes" id="UP000322822"/>
    </source>
</evidence>
<keyword evidence="3" id="KW-0378">Hydrolase</keyword>
<evidence type="ECO:0000313" key="3">
    <source>
        <dbReference type="EMBL" id="QET06618.1"/>
    </source>
</evidence>
<dbReference type="PANTHER" id="PTHR43433:SF3">
    <property type="entry name" value="NON-HEME CHLOROPEROXIDASE"/>
    <property type="match status" value="1"/>
</dbReference>
<gene>
    <name evidence="3" type="ORF">FOB72_22285</name>
</gene>
<dbReference type="InterPro" id="IPR000073">
    <property type="entry name" value="AB_hydrolase_1"/>
</dbReference>
<organism evidence="3 4">
    <name type="scientific">Cupriavidus pauculus</name>
    <dbReference type="NCBI Taxonomy" id="82633"/>
    <lineage>
        <taxon>Bacteria</taxon>
        <taxon>Pseudomonadati</taxon>
        <taxon>Pseudomonadota</taxon>
        <taxon>Betaproteobacteria</taxon>
        <taxon>Burkholderiales</taxon>
        <taxon>Burkholderiaceae</taxon>
        <taxon>Cupriavidus</taxon>
    </lineage>
</organism>
<dbReference type="AlphaFoldDB" id="A0A5P2HFI8"/>
<dbReference type="PANTHER" id="PTHR43433">
    <property type="entry name" value="HYDROLASE, ALPHA/BETA FOLD FAMILY PROTEIN"/>
    <property type="match status" value="1"/>
</dbReference>
<dbReference type="InterPro" id="IPR029058">
    <property type="entry name" value="AB_hydrolase_fold"/>
</dbReference>
<dbReference type="InterPro" id="IPR000639">
    <property type="entry name" value="Epox_hydrolase-like"/>
</dbReference>
<comment type="similarity">
    <text evidence="1">Belongs to the AB hydrolase superfamily. Bacterial non-heme haloperoxidase / perhydrolase family.</text>
</comment>
<evidence type="ECO:0000259" key="2">
    <source>
        <dbReference type="Pfam" id="PF00561"/>
    </source>
</evidence>
<dbReference type="Pfam" id="PF00561">
    <property type="entry name" value="Abhydrolase_1"/>
    <property type="match status" value="1"/>
</dbReference>
<dbReference type="PRINTS" id="PR00412">
    <property type="entry name" value="EPOXHYDRLASE"/>
</dbReference>
<sequence>MIAAVVPAASMAAERGSFAPPAGVAFVGAGAKRTASTITTADGVDLYYKDWGPKNGPVVTLSHGWPLCSDSWESQAYFLAANGFRVIAHDRRGHGRSSQPWDGNDMDHYADDLATVINTLDLKHVTAVGFSTGGGEVARYIGRHGTSRVARIGLISAVPPLMVKTPANPGGVPIEVFDKIRAGMIADRSQLFRDIASGPFYGFNRPGAKVSQGLIESWWMQGMMGGLQNTYESVRAFSETDFTADLKKFDRPTLIVHGDDDQMVPLDVGGRASKKLVPNATLKIYKGAPHGLAETHKDQLNQDLLAFLRS</sequence>
<dbReference type="SUPFAM" id="SSF53474">
    <property type="entry name" value="alpha/beta-Hydrolases"/>
    <property type="match status" value="1"/>
</dbReference>
<feature type="domain" description="AB hydrolase-1" evidence="2">
    <location>
        <begin position="57"/>
        <end position="295"/>
    </location>
</feature>
<dbReference type="OrthoDB" id="9779853at2"/>
<dbReference type="InterPro" id="IPR050471">
    <property type="entry name" value="AB_hydrolase"/>
</dbReference>